<dbReference type="Proteomes" id="UP000241434">
    <property type="component" value="Unassembled WGS sequence"/>
</dbReference>
<dbReference type="AlphaFoldDB" id="A0A2P7Q1W0"/>
<evidence type="ECO:0000256" key="2">
    <source>
        <dbReference type="HAMAP-Rule" id="MF_00338"/>
    </source>
</evidence>
<comment type="similarity">
    <text evidence="1 2">Belongs to the UPF0145 family.</text>
</comment>
<dbReference type="Pfam" id="PF01906">
    <property type="entry name" value="YbjQ_1"/>
    <property type="match status" value="1"/>
</dbReference>
<proteinExistence type="inferred from homology"/>
<evidence type="ECO:0000256" key="1">
    <source>
        <dbReference type="ARBA" id="ARBA00010751"/>
    </source>
</evidence>
<dbReference type="SUPFAM" id="SSF117782">
    <property type="entry name" value="YbjQ-like"/>
    <property type="match status" value="1"/>
</dbReference>
<reference evidence="3" key="1">
    <citation type="thesis" date="2015" institute="Rutgers" country="The State University of New Jersey, 14 College Farm Rd., New Brunswick, NJ, USA">
        <title>Ammonia toxicity in bacteria and its implications for treatment of and resource recovery from highly nitrogenous organic wastes.</title>
        <authorList>
            <person name="Luther A.K."/>
        </authorList>
    </citation>
    <scope>NUCLEOTIDE SEQUENCE</scope>
    <source>
        <strain evidence="3">RT-10B</strain>
    </source>
</reference>
<dbReference type="OrthoDB" id="9796448at2"/>
<name>A0A2P7Q1W0_9FIRM</name>
<dbReference type="PANTHER" id="PTHR34068">
    <property type="entry name" value="UPF0145 PROTEIN YBJQ"/>
    <property type="match status" value="1"/>
</dbReference>
<dbReference type="RefSeq" id="WP_106776721.1">
    <property type="nucleotide sequence ID" value="NZ_JBGGGQ010000001.1"/>
</dbReference>
<evidence type="ECO:0000313" key="4">
    <source>
        <dbReference type="Proteomes" id="UP000241434"/>
    </source>
</evidence>
<dbReference type="Gene3D" id="3.30.110.70">
    <property type="entry name" value="Hypothetical protein apc22750. Chain B"/>
    <property type="match status" value="1"/>
</dbReference>
<dbReference type="InterPro" id="IPR035439">
    <property type="entry name" value="UPF0145_dom_sf"/>
</dbReference>
<organism evidence="3 4">
    <name type="scientific">Peptostreptococcus russellii</name>
    <dbReference type="NCBI Taxonomy" id="215200"/>
    <lineage>
        <taxon>Bacteria</taxon>
        <taxon>Bacillati</taxon>
        <taxon>Bacillota</taxon>
        <taxon>Clostridia</taxon>
        <taxon>Peptostreptococcales</taxon>
        <taxon>Peptostreptococcaceae</taxon>
        <taxon>Peptostreptococcus</taxon>
    </lineage>
</organism>
<dbReference type="NCBIfam" id="NF002224">
    <property type="entry name" value="PRK01119.1"/>
    <property type="match status" value="1"/>
</dbReference>
<dbReference type="EMBL" id="JYGE01000003">
    <property type="protein sequence ID" value="PSJ31954.1"/>
    <property type="molecule type" value="Genomic_DNA"/>
</dbReference>
<accession>A0A2P7Q1W0</accession>
<dbReference type="HAMAP" id="MF_00338">
    <property type="entry name" value="UPF0145"/>
    <property type="match status" value="1"/>
</dbReference>
<dbReference type="InterPro" id="IPR002765">
    <property type="entry name" value="UPF0145_YbjQ-like"/>
</dbReference>
<sequence length="106" mass="11436">MVITTTSSVEGREIAAYRGIVFGEVVSGVNFMKDIGAGFRNFFGGRSQGYENELMRAREEALDEMAERAENIGADAVVGVKMDYEVLGADNGMLMVTCSGTAVKLR</sequence>
<evidence type="ECO:0000313" key="3">
    <source>
        <dbReference type="EMBL" id="PSJ31954.1"/>
    </source>
</evidence>
<keyword evidence="4" id="KW-1185">Reference proteome</keyword>
<dbReference type="PANTHER" id="PTHR34068:SF1">
    <property type="entry name" value="UPF0145 PROTEIN YBJQ"/>
    <property type="match status" value="1"/>
</dbReference>
<protein>
    <recommendedName>
        <fullName evidence="2">UPF0145 protein UF10_04970</fullName>
    </recommendedName>
</protein>
<gene>
    <name evidence="3" type="ORF">UF10_04970</name>
</gene>
<comment type="caution">
    <text evidence="3">The sequence shown here is derived from an EMBL/GenBank/DDBJ whole genome shotgun (WGS) entry which is preliminary data.</text>
</comment>